<reference evidence="2 3" key="1">
    <citation type="submission" date="2024-08" db="EMBL/GenBank/DDBJ databases">
        <authorList>
            <person name="Lu H."/>
        </authorList>
    </citation>
    <scope>NUCLEOTIDE SEQUENCE [LARGE SCALE GENOMIC DNA]</scope>
    <source>
        <strain evidence="2 3">BYS87W</strain>
    </source>
</reference>
<evidence type="ECO:0000259" key="1">
    <source>
        <dbReference type="PROSITE" id="PS50943"/>
    </source>
</evidence>
<accession>A0ABW7H107</accession>
<dbReference type="Gene3D" id="1.10.260.40">
    <property type="entry name" value="lambda repressor-like DNA-binding domains"/>
    <property type="match status" value="1"/>
</dbReference>
<dbReference type="PROSITE" id="PS50943">
    <property type="entry name" value="HTH_CROC1"/>
    <property type="match status" value="1"/>
</dbReference>
<gene>
    <name evidence="2" type="ORF">ACG01O_14940</name>
</gene>
<dbReference type="InterPro" id="IPR001387">
    <property type="entry name" value="Cro/C1-type_HTH"/>
</dbReference>
<dbReference type="InterPro" id="IPR010982">
    <property type="entry name" value="Lambda_DNA-bd_dom_sf"/>
</dbReference>
<dbReference type="CDD" id="cd00093">
    <property type="entry name" value="HTH_XRE"/>
    <property type="match status" value="1"/>
</dbReference>
<dbReference type="SUPFAM" id="SSF47413">
    <property type="entry name" value="lambda repressor-like DNA-binding domains"/>
    <property type="match status" value="1"/>
</dbReference>
<sequence length="200" mass="22384">MVQELIPESNARQIGRSLRLWRSLRRLKQSAAAEVLKVSQTTVSRWEAGTATPSLADQHALRALMTARLDSAADFALAQLVRQSSQPMHLVCDVSHRLLALSPARERCCRRPVSELLGQGLWRYATPQIVAQEAQLGRLGWFEPAPAAVEFDTDASPEQDMPIEKSRMRWVRLQLSDGSYVRLTDTVPPPPMLSAAHRPR</sequence>
<protein>
    <submittedName>
        <fullName evidence="2">Helix-turn-helix domain-containing protein</fullName>
    </submittedName>
</protein>
<dbReference type="Pfam" id="PF13560">
    <property type="entry name" value="HTH_31"/>
    <property type="match status" value="1"/>
</dbReference>
<evidence type="ECO:0000313" key="2">
    <source>
        <dbReference type="EMBL" id="MFG6467920.1"/>
    </source>
</evidence>
<name>A0ABW7H107_9BURK</name>
<organism evidence="2 3">
    <name type="scientific">Pelomonas baiyunensis</name>
    <dbReference type="NCBI Taxonomy" id="3299026"/>
    <lineage>
        <taxon>Bacteria</taxon>
        <taxon>Pseudomonadati</taxon>
        <taxon>Pseudomonadota</taxon>
        <taxon>Betaproteobacteria</taxon>
        <taxon>Burkholderiales</taxon>
        <taxon>Sphaerotilaceae</taxon>
        <taxon>Roseateles</taxon>
    </lineage>
</organism>
<proteinExistence type="predicted"/>
<keyword evidence="3" id="KW-1185">Reference proteome</keyword>
<comment type="caution">
    <text evidence="2">The sequence shown here is derived from an EMBL/GenBank/DDBJ whole genome shotgun (WGS) entry which is preliminary data.</text>
</comment>
<dbReference type="EMBL" id="JBIGIB010000004">
    <property type="protein sequence ID" value="MFG6467920.1"/>
    <property type="molecule type" value="Genomic_DNA"/>
</dbReference>
<evidence type="ECO:0000313" key="3">
    <source>
        <dbReference type="Proteomes" id="UP001606303"/>
    </source>
</evidence>
<dbReference type="RefSeq" id="WP_394385793.1">
    <property type="nucleotide sequence ID" value="NZ_JBIGIB010000004.1"/>
</dbReference>
<dbReference type="Proteomes" id="UP001606303">
    <property type="component" value="Unassembled WGS sequence"/>
</dbReference>
<feature type="domain" description="HTH cro/C1-type" evidence="1">
    <location>
        <begin position="18"/>
        <end position="55"/>
    </location>
</feature>